<proteinExistence type="predicted"/>
<reference evidence="2" key="1">
    <citation type="journal article" date="2019" name="Int. J. Syst. Evol. Microbiol.">
        <title>The Global Catalogue of Microorganisms (GCM) 10K type strain sequencing project: providing services to taxonomists for standard genome sequencing and annotation.</title>
        <authorList>
            <consortium name="The Broad Institute Genomics Platform"/>
            <consortium name="The Broad Institute Genome Sequencing Center for Infectious Disease"/>
            <person name="Wu L."/>
            <person name="Ma J."/>
        </authorList>
    </citation>
    <scope>NUCLEOTIDE SEQUENCE [LARGE SCALE GENOMIC DNA]</scope>
    <source>
        <strain evidence="2">KCTC 52487</strain>
    </source>
</reference>
<comment type="caution">
    <text evidence="1">The sequence shown here is derived from an EMBL/GenBank/DDBJ whole genome shotgun (WGS) entry which is preliminary data.</text>
</comment>
<evidence type="ECO:0000313" key="1">
    <source>
        <dbReference type="EMBL" id="MFC2925945.1"/>
    </source>
</evidence>
<dbReference type="EMBL" id="JBHRSV010000012">
    <property type="protein sequence ID" value="MFC2925945.1"/>
    <property type="molecule type" value="Genomic_DNA"/>
</dbReference>
<dbReference type="RefSeq" id="WP_343164867.1">
    <property type="nucleotide sequence ID" value="NZ_JBHRSV010000012.1"/>
</dbReference>
<keyword evidence="2" id="KW-1185">Reference proteome</keyword>
<organism evidence="1 2">
    <name type="scientific">Hyphobacterium vulgare</name>
    <dbReference type="NCBI Taxonomy" id="1736751"/>
    <lineage>
        <taxon>Bacteria</taxon>
        <taxon>Pseudomonadati</taxon>
        <taxon>Pseudomonadota</taxon>
        <taxon>Alphaproteobacteria</taxon>
        <taxon>Maricaulales</taxon>
        <taxon>Maricaulaceae</taxon>
        <taxon>Hyphobacterium</taxon>
    </lineage>
</organism>
<protein>
    <submittedName>
        <fullName evidence="1">Uncharacterized protein</fullName>
    </submittedName>
</protein>
<sequence>MIAIYQDDLLTDRVDCRNEWRRGRYGSRLTSLDCGLTAQVNVNQIDSDTIELQYINLSHAPSNLQEADVAKRRDAHRAAVPVHRVSLTARA</sequence>
<name>A0ABV6ZWW6_9PROT</name>
<gene>
    <name evidence="1" type="ORF">ACFOOR_07490</name>
</gene>
<dbReference type="Proteomes" id="UP001595379">
    <property type="component" value="Unassembled WGS sequence"/>
</dbReference>
<accession>A0ABV6ZWW6</accession>
<evidence type="ECO:0000313" key="2">
    <source>
        <dbReference type="Proteomes" id="UP001595379"/>
    </source>
</evidence>